<feature type="transmembrane region" description="Helical" evidence="1">
    <location>
        <begin position="90"/>
        <end position="123"/>
    </location>
</feature>
<keyword evidence="1" id="KW-0472">Membrane</keyword>
<dbReference type="Proteomes" id="UP000273083">
    <property type="component" value="Unassembled WGS sequence"/>
</dbReference>
<reference evidence="2 3" key="1">
    <citation type="submission" date="2018-11" db="EMBL/GenBank/DDBJ databases">
        <title>Genomic Encyclopedia of Type Strains, Phase IV (KMG-IV): sequencing the most valuable type-strain genomes for metagenomic binning, comparative biology and taxonomic classification.</title>
        <authorList>
            <person name="Goeker M."/>
        </authorList>
    </citation>
    <scope>NUCLEOTIDE SEQUENCE [LARGE SCALE GENOMIC DNA]</scope>
    <source>
        <strain evidence="2 3">DSM 26537</strain>
    </source>
</reference>
<feature type="transmembrane region" description="Helical" evidence="1">
    <location>
        <begin position="308"/>
        <end position="326"/>
    </location>
</feature>
<protein>
    <submittedName>
        <fullName evidence="2">Uncharacterized protein DUF4173</fullName>
    </submittedName>
</protein>
<evidence type="ECO:0000313" key="3">
    <source>
        <dbReference type="Proteomes" id="UP000273083"/>
    </source>
</evidence>
<accession>A0A3N1XQL3</accession>
<evidence type="ECO:0000256" key="1">
    <source>
        <dbReference type="SAM" id="Phobius"/>
    </source>
</evidence>
<feature type="transmembrane region" description="Helical" evidence="1">
    <location>
        <begin position="143"/>
        <end position="161"/>
    </location>
</feature>
<dbReference type="AlphaFoldDB" id="A0A3N1XQL3"/>
<comment type="caution">
    <text evidence="2">The sequence shown here is derived from an EMBL/GenBank/DDBJ whole genome shotgun (WGS) entry which is preliminary data.</text>
</comment>
<keyword evidence="1" id="KW-0812">Transmembrane</keyword>
<feature type="transmembrane region" description="Helical" evidence="1">
    <location>
        <begin position="61"/>
        <end position="78"/>
    </location>
</feature>
<organism evidence="2 3">
    <name type="scientific">Mobilisporobacter senegalensis</name>
    <dbReference type="NCBI Taxonomy" id="1329262"/>
    <lineage>
        <taxon>Bacteria</taxon>
        <taxon>Bacillati</taxon>
        <taxon>Bacillota</taxon>
        <taxon>Clostridia</taxon>
        <taxon>Lachnospirales</taxon>
        <taxon>Lachnospiraceae</taxon>
        <taxon>Mobilisporobacter</taxon>
    </lineage>
</organism>
<dbReference type="Pfam" id="PF13687">
    <property type="entry name" value="DUF4153"/>
    <property type="match status" value="1"/>
</dbReference>
<dbReference type="EMBL" id="RJVG01000006">
    <property type="protein sequence ID" value="ROR27372.1"/>
    <property type="molecule type" value="Genomic_DNA"/>
</dbReference>
<evidence type="ECO:0000313" key="2">
    <source>
        <dbReference type="EMBL" id="ROR27372.1"/>
    </source>
</evidence>
<dbReference type="RefSeq" id="WP_123609623.1">
    <property type="nucleotide sequence ID" value="NZ_RJVG01000006.1"/>
</dbReference>
<keyword evidence="1" id="KW-1133">Transmembrane helix</keyword>
<feature type="transmembrane region" description="Helical" evidence="1">
    <location>
        <begin position="36"/>
        <end position="55"/>
    </location>
</feature>
<name>A0A3N1XQL3_9FIRM</name>
<feature type="transmembrane region" description="Helical" evidence="1">
    <location>
        <begin position="399"/>
        <end position="417"/>
    </location>
</feature>
<feature type="transmembrane region" description="Helical" evidence="1">
    <location>
        <begin position="264"/>
        <end position="288"/>
    </location>
</feature>
<feature type="transmembrane region" description="Helical" evidence="1">
    <location>
        <begin position="369"/>
        <end position="392"/>
    </location>
</feature>
<gene>
    <name evidence="2" type="ORF">EDD66_10667</name>
</gene>
<feature type="transmembrane region" description="Helical" evidence="1">
    <location>
        <begin position="182"/>
        <end position="203"/>
    </location>
</feature>
<feature type="transmembrane region" description="Helical" evidence="1">
    <location>
        <begin position="338"/>
        <end position="363"/>
    </location>
</feature>
<sequence length="522" mass="59428">MEQLNNPFPDIKEGQLAVKDSTDKNSPLFIKIRQNFGIYGGISLIFGVAFTLLFYKAGVGFNIFAFSCIMVLLLLLIMKKLSVPLKKGTIAYYLGTISLGLSSMLTSSWILLFLNIIGILLLLDLSLIHQFNEDSNWNFSRKIGSMFVLPLVTITTIGMPFQDTFKYFKSTKLFKNDRFMNITTGIIIAVPLLWVIIGLLSSADLIFGKLTNEVYDLVFSSNIFTIVIMVIFGFLVCYCIICGATMKAGSNDFIHERKKASASIAVTVLLLLGIVYIMFCSVQVLYLFNNGVFVLPSEFTYAEYARRGFFELLAVTVINIVLMLICTSFFEESKFVRILLTAMTACTYIMIASAVYRMILYISAYNLTFLRLFVLLFLLIDSLVLIGVIVSVYRKRFPLFGYSVCAVTICYLIFSFARPDYFIAKYHIQEKENMEYTDIVYLTESLSFDAAPVLIPYFKEKFPEIQFIPNADNTEYYTDNHGKEEVIKNYYNRISSKEKESGLREYNVSYSLAIKSLKSIEE</sequence>
<proteinExistence type="predicted"/>
<dbReference type="InterPro" id="IPR025291">
    <property type="entry name" value="DUF4153"/>
</dbReference>
<keyword evidence="3" id="KW-1185">Reference proteome</keyword>
<dbReference type="OrthoDB" id="9767931at2"/>
<feature type="transmembrane region" description="Helical" evidence="1">
    <location>
        <begin position="223"/>
        <end position="244"/>
    </location>
</feature>